<keyword evidence="2" id="KW-0732">Signal</keyword>
<feature type="domain" description="Beta-lactamase class A catalytic" evidence="3">
    <location>
        <begin position="117"/>
        <end position="253"/>
    </location>
</feature>
<dbReference type="HOGENOM" id="CLU_064092_0_0_11"/>
<dbReference type="Proteomes" id="UP000004691">
    <property type="component" value="Unassembled WGS sequence"/>
</dbReference>
<feature type="signal peptide" evidence="2">
    <location>
        <begin position="1"/>
        <end position="26"/>
    </location>
</feature>
<dbReference type="AlphaFoldDB" id="I0V3D7"/>
<protein>
    <recommendedName>
        <fullName evidence="3">Beta-lactamase class A catalytic domain-containing protein</fullName>
    </recommendedName>
</protein>
<organism evidence="4 5">
    <name type="scientific">Saccharomonospora xinjiangensis XJ-54</name>
    <dbReference type="NCBI Taxonomy" id="882086"/>
    <lineage>
        <taxon>Bacteria</taxon>
        <taxon>Bacillati</taxon>
        <taxon>Actinomycetota</taxon>
        <taxon>Actinomycetes</taxon>
        <taxon>Pseudonocardiales</taxon>
        <taxon>Pseudonocardiaceae</taxon>
        <taxon>Saccharomonospora</taxon>
    </lineage>
</organism>
<evidence type="ECO:0000313" key="5">
    <source>
        <dbReference type="Proteomes" id="UP000004691"/>
    </source>
</evidence>
<dbReference type="InterPro" id="IPR012338">
    <property type="entry name" value="Beta-lactam/transpept-like"/>
</dbReference>
<reference evidence="4 5" key="1">
    <citation type="submission" date="2012-01" db="EMBL/GenBank/DDBJ databases">
        <title>Improved High-Quality Draft sequence of Saccharomonospora xinjiangensis XJ-54.</title>
        <authorList>
            <consortium name="US DOE Joint Genome Institute"/>
            <person name="Lucas S."/>
            <person name="Han J."/>
            <person name="Lapidus A."/>
            <person name="Cheng J.-F."/>
            <person name="Goodwin L."/>
            <person name="Pitluck S."/>
            <person name="Peters L."/>
            <person name="Mikhailova N."/>
            <person name="Teshima H."/>
            <person name="Detter J.C."/>
            <person name="Han C."/>
            <person name="Tapia R."/>
            <person name="Land M."/>
            <person name="Hauser L."/>
            <person name="Kyrpides N."/>
            <person name="Ivanova N."/>
            <person name="Pagani I."/>
            <person name="Brambilla E.-M."/>
            <person name="Klenk H.-P."/>
            <person name="Woyke T."/>
        </authorList>
    </citation>
    <scope>NUCLEOTIDE SEQUENCE [LARGE SCALE GENOMIC DNA]</scope>
    <source>
        <strain evidence="4 5">XJ-54</strain>
    </source>
</reference>
<proteinExistence type="predicted"/>
<dbReference type="STRING" id="882086.SacxiDRAFT_2416"/>
<dbReference type="EMBL" id="JH636049">
    <property type="protein sequence ID" value="EID54640.1"/>
    <property type="molecule type" value="Genomic_DNA"/>
</dbReference>
<gene>
    <name evidence="4" type="ORF">SacxiDRAFT_2416</name>
</gene>
<evidence type="ECO:0000259" key="3">
    <source>
        <dbReference type="Pfam" id="PF13354"/>
    </source>
</evidence>
<feature type="region of interest" description="Disordered" evidence="1">
    <location>
        <begin position="283"/>
        <end position="348"/>
    </location>
</feature>
<feature type="chain" id="PRO_5038506429" description="Beta-lactamase class A catalytic domain-containing protein" evidence="2">
    <location>
        <begin position="27"/>
        <end position="348"/>
    </location>
</feature>
<dbReference type="InterPro" id="IPR045155">
    <property type="entry name" value="Beta-lactam_cat"/>
</dbReference>
<dbReference type="GO" id="GO:0030655">
    <property type="term" value="P:beta-lactam antibiotic catabolic process"/>
    <property type="evidence" value="ECO:0007669"/>
    <property type="project" value="InterPro"/>
</dbReference>
<dbReference type="RefSeq" id="WP_006238786.1">
    <property type="nucleotide sequence ID" value="NZ_JH636049.1"/>
</dbReference>
<name>I0V3D7_9PSEU</name>
<dbReference type="SUPFAM" id="SSF56601">
    <property type="entry name" value="beta-lactamase/transpeptidase-like"/>
    <property type="match status" value="1"/>
</dbReference>
<evidence type="ECO:0000313" key="4">
    <source>
        <dbReference type="EMBL" id="EID54640.1"/>
    </source>
</evidence>
<evidence type="ECO:0000256" key="2">
    <source>
        <dbReference type="SAM" id="SignalP"/>
    </source>
</evidence>
<keyword evidence="5" id="KW-1185">Reference proteome</keyword>
<sequence>MSQARSRTVRWVLVAILAVLVGAAVAAVAATIGAATPATASGVPKNPADISAQPPPPKRLVVDHEFSEVGLMVFDRSRQAATVTHDPDRQFTSASLVKLLIAFEAVEQGEPAAQVHTMIAESHDPLAGQFWVRYGGPGLVTRWAERLGLHSTKAPDLPNMWGNTLTTAADAVKVYRYLLEEAPSMTRDVVLPALRDATRMAHDGFDQYFGIPDAAGGVPFAVKQGWACCTDGTVLHTSGLVGADDRFIVAVLTRSAPDAGYDTAAKHVTGYVEHVLDALGIDHSSSLPGSSDEDAQRPARTGDNAPSTEESGDDTQPAEKTAEAPPRGTIDHDSPLAERSTVPHPGHG</sequence>
<dbReference type="GO" id="GO:0008800">
    <property type="term" value="F:beta-lactamase activity"/>
    <property type="evidence" value="ECO:0007669"/>
    <property type="project" value="InterPro"/>
</dbReference>
<accession>I0V3D7</accession>
<dbReference type="eggNOG" id="COG1686">
    <property type="taxonomic scope" value="Bacteria"/>
</dbReference>
<evidence type="ECO:0000256" key="1">
    <source>
        <dbReference type="SAM" id="MobiDB-lite"/>
    </source>
</evidence>
<feature type="region of interest" description="Disordered" evidence="1">
    <location>
        <begin position="37"/>
        <end position="56"/>
    </location>
</feature>
<dbReference type="Pfam" id="PF13354">
    <property type="entry name" value="Beta-lactamase2"/>
    <property type="match status" value="1"/>
</dbReference>
<dbReference type="Gene3D" id="3.40.710.10">
    <property type="entry name" value="DD-peptidase/beta-lactamase superfamily"/>
    <property type="match status" value="1"/>
</dbReference>